<feature type="transmembrane region" description="Helical" evidence="1">
    <location>
        <begin position="26"/>
        <end position="43"/>
    </location>
</feature>
<gene>
    <name evidence="2" type="ORF">pEfm12493_082</name>
</gene>
<accession>A0A0D5MBL4</accession>
<dbReference type="EMBL" id="KP342511">
    <property type="protein sequence ID" value="AJY53566.1"/>
    <property type="molecule type" value="Genomic_DNA"/>
</dbReference>
<dbReference type="RefSeq" id="WP_172686638.1">
    <property type="nucleotide sequence ID" value="NZ_KP342511.1"/>
</dbReference>
<protein>
    <submittedName>
        <fullName evidence="2">Uncharacterized protein</fullName>
    </submittedName>
</protein>
<keyword evidence="1" id="KW-0472">Membrane</keyword>
<reference evidence="2" key="1">
    <citation type="journal article" date="2015" name="J. Antimicrob. Chemother.">
        <title>Vancomycin-resistant Enterococcus faecium harbouring vanN in Canada: a case and complete sequence of pEfm12493 harbouring the vanN operon.</title>
        <authorList>
            <person name="Boyd D.A."/>
            <person name="Levesque S."/>
            <person name="Picard A.C."/>
            <person name="Golding G.R."/>
        </authorList>
    </citation>
    <scope>NUCLEOTIDE SEQUENCE</scope>
    <source>
        <strain evidence="2">N12-493</strain>
        <plasmid evidence="2">pEfm12493</plasmid>
    </source>
</reference>
<organism evidence="2">
    <name type="scientific">Enterococcus faecium</name>
    <name type="common">Streptococcus faecium</name>
    <dbReference type="NCBI Taxonomy" id="1352"/>
    <lineage>
        <taxon>Bacteria</taxon>
        <taxon>Bacillati</taxon>
        <taxon>Bacillota</taxon>
        <taxon>Bacilli</taxon>
        <taxon>Lactobacillales</taxon>
        <taxon>Enterococcaceae</taxon>
        <taxon>Enterococcus</taxon>
    </lineage>
</organism>
<keyword evidence="1" id="KW-1133">Transmembrane helix</keyword>
<proteinExistence type="predicted"/>
<evidence type="ECO:0000256" key="1">
    <source>
        <dbReference type="SAM" id="Phobius"/>
    </source>
</evidence>
<name>A0A0D5MBL4_ENTFC</name>
<sequence length="157" mass="18445">MRDIFIKRYLLFLGCVSQKGDEMKRFLFLTIGMLVLLTISIFMEYNNLMIPHVYLHTKNPKTLEPSFLPSKEELLRYEGNKLQFLGCYQAIIVNFRNKYTILTNHHGTEIQLPIKVTDKQKQYFSIPSVTYIPTYLKCSATFGLAERNGHYFAYQVK</sequence>
<evidence type="ECO:0000313" key="2">
    <source>
        <dbReference type="EMBL" id="AJY53566.1"/>
    </source>
</evidence>
<keyword evidence="1" id="KW-0812">Transmembrane</keyword>
<geneLocation type="plasmid" evidence="2">
    <name>pEfm12493</name>
</geneLocation>
<dbReference type="AlphaFoldDB" id="A0A0D5MBL4"/>
<keyword evidence="2" id="KW-0614">Plasmid</keyword>